<reference evidence="1 2" key="1">
    <citation type="journal article" date="2024" name="Nat. Commun.">
        <title>Phylogenomics reveals the evolutionary origins of lichenization in chlorophyte algae.</title>
        <authorList>
            <person name="Puginier C."/>
            <person name="Libourel C."/>
            <person name="Otte J."/>
            <person name="Skaloud P."/>
            <person name="Haon M."/>
            <person name="Grisel S."/>
            <person name="Petersen M."/>
            <person name="Berrin J.G."/>
            <person name="Delaux P.M."/>
            <person name="Dal Grande F."/>
            <person name="Keller J."/>
        </authorList>
    </citation>
    <scope>NUCLEOTIDE SEQUENCE [LARGE SCALE GENOMIC DNA]</scope>
    <source>
        <strain evidence="1 2">SAG 2523</strain>
    </source>
</reference>
<keyword evidence="2" id="KW-1185">Reference proteome</keyword>
<gene>
    <name evidence="1" type="ORF">WJX84_010793</name>
</gene>
<evidence type="ECO:0000313" key="1">
    <source>
        <dbReference type="EMBL" id="KAK9864027.1"/>
    </source>
</evidence>
<organism evidence="1 2">
    <name type="scientific">Apatococcus fuscideae</name>
    <dbReference type="NCBI Taxonomy" id="2026836"/>
    <lineage>
        <taxon>Eukaryota</taxon>
        <taxon>Viridiplantae</taxon>
        <taxon>Chlorophyta</taxon>
        <taxon>core chlorophytes</taxon>
        <taxon>Trebouxiophyceae</taxon>
        <taxon>Chlorellales</taxon>
        <taxon>Chlorellaceae</taxon>
        <taxon>Apatococcus</taxon>
    </lineage>
</organism>
<dbReference type="AlphaFoldDB" id="A0AAW1T2R9"/>
<evidence type="ECO:0000313" key="2">
    <source>
        <dbReference type="Proteomes" id="UP001485043"/>
    </source>
</evidence>
<dbReference type="EMBL" id="JALJOV010000401">
    <property type="protein sequence ID" value="KAK9864027.1"/>
    <property type="molecule type" value="Genomic_DNA"/>
</dbReference>
<protein>
    <submittedName>
        <fullName evidence="1">Uncharacterized protein</fullName>
    </submittedName>
</protein>
<comment type="caution">
    <text evidence="1">The sequence shown here is derived from an EMBL/GenBank/DDBJ whole genome shotgun (WGS) entry which is preliminary data.</text>
</comment>
<proteinExistence type="predicted"/>
<dbReference type="Proteomes" id="UP001485043">
    <property type="component" value="Unassembled WGS sequence"/>
</dbReference>
<sequence>MPVSFSGVRRAHSHFARHRPAACEANITSCLHLDSSRSPRGRMGSSLEKRTDKMLQALKGPKAWDRRRSNYPHLAGPLPIQLKSCKTAADQQLAACSPYARGLMSRRALDGCVLLYNR</sequence>
<accession>A0AAW1T2R9</accession>
<name>A0AAW1T2R9_9CHLO</name>